<reference evidence="7 8" key="1">
    <citation type="journal article" date="2018" name="G3 (Bethesda)">
        <title>Phylogenetic and Phylogenomic Definition of Rhizopus Species.</title>
        <authorList>
            <person name="Gryganskyi A.P."/>
            <person name="Golan J."/>
            <person name="Dolatabadi S."/>
            <person name="Mondo S."/>
            <person name="Robb S."/>
            <person name="Idnurm A."/>
            <person name="Muszewska A."/>
            <person name="Steczkiewicz K."/>
            <person name="Masonjones S."/>
            <person name="Liao H.L."/>
            <person name="Gajdeczka M.T."/>
            <person name="Anike F."/>
            <person name="Vuek A."/>
            <person name="Anishchenko I.M."/>
            <person name="Voigt K."/>
            <person name="de Hoog G.S."/>
            <person name="Smith M.E."/>
            <person name="Heitman J."/>
            <person name="Vilgalys R."/>
            <person name="Stajich J.E."/>
        </authorList>
    </citation>
    <scope>NUCLEOTIDE SEQUENCE [LARGE SCALE GENOMIC DNA]</scope>
    <source>
        <strain evidence="7 8">LSU 92-RS-03</strain>
    </source>
</reference>
<dbReference type="FunFam" id="3.40.50.300:FF:001054">
    <property type="entry name" value="ATPase, AAA family, putative"/>
    <property type="match status" value="1"/>
</dbReference>
<keyword evidence="4 5" id="KW-0067">ATP-binding</keyword>
<dbReference type="Proteomes" id="UP000253551">
    <property type="component" value="Unassembled WGS sequence"/>
</dbReference>
<dbReference type="InterPro" id="IPR003959">
    <property type="entry name" value="ATPase_AAA_core"/>
</dbReference>
<dbReference type="PANTHER" id="PTHR23077:SF27">
    <property type="entry name" value="ATPASE FAMILY GENE 2 PROTEIN HOMOLOG A"/>
    <property type="match status" value="1"/>
</dbReference>
<gene>
    <name evidence="7" type="ORF">CU098_010919</name>
</gene>
<proteinExistence type="inferred from homology"/>
<sequence length="474" mass="52655">MSFAALCYGEEGARLDQAFHLTFKQNESPSIVLVKGDSGVGKSFITHKLADAYRVGVHSVILGELATAYRGQLAKGFKRVLWKATKNDIILIKDIDLFFPQQGDPQDRSLLPLFSSFVQKHEMMLIATTRRPDHIAIDIRILFTDEIHLQIPTPYERFHILSACVPHAEFNVSALSARAHAFVAADLAQWCKRAEENAALQGRERVTMDDFEHVFDQIRISGFQNMAEKPDPVYWTDIGGLVSAKNALEESAVWVYKHADAYKRLGIRPSKGLLLYGPPGTGKTLLAKAVATESSANFLPISIPDLIKGEVGESEKAVSRIFQTAIRCSPCVIFLDELEAVFSSRETSGDVGRKLITQFLIEMDHLDKIDQSVILLGATNHLESIDHSILRPGRLDRLVFVGPPTQHERTQILNVLKRKTKLDPSVDLEAIAAQTEGYTGADLQAVIRKAGLLALKKNQYAIDQDNIESALKYV</sequence>
<feature type="domain" description="AAA+ ATPase" evidence="6">
    <location>
        <begin position="28"/>
        <end position="153"/>
    </location>
</feature>
<evidence type="ECO:0000256" key="1">
    <source>
        <dbReference type="ARBA" id="ARBA00004496"/>
    </source>
</evidence>
<organism evidence="7 8">
    <name type="scientific">Rhizopus stolonifer</name>
    <name type="common">Rhizopus nigricans</name>
    <dbReference type="NCBI Taxonomy" id="4846"/>
    <lineage>
        <taxon>Eukaryota</taxon>
        <taxon>Fungi</taxon>
        <taxon>Fungi incertae sedis</taxon>
        <taxon>Mucoromycota</taxon>
        <taxon>Mucoromycotina</taxon>
        <taxon>Mucoromycetes</taxon>
        <taxon>Mucorales</taxon>
        <taxon>Mucorineae</taxon>
        <taxon>Rhizopodaceae</taxon>
        <taxon>Rhizopus</taxon>
    </lineage>
</organism>
<dbReference type="InterPro" id="IPR003593">
    <property type="entry name" value="AAA+_ATPase"/>
</dbReference>
<dbReference type="Gene3D" id="1.10.8.60">
    <property type="match status" value="2"/>
</dbReference>
<dbReference type="GO" id="GO:0005737">
    <property type="term" value="C:cytoplasm"/>
    <property type="evidence" value="ECO:0007669"/>
    <property type="project" value="UniProtKB-SubCell"/>
</dbReference>
<dbReference type="SUPFAM" id="SSF52540">
    <property type="entry name" value="P-loop containing nucleoside triphosphate hydrolases"/>
    <property type="match status" value="2"/>
</dbReference>
<dbReference type="PROSITE" id="PS00675">
    <property type="entry name" value="SIGMA54_INTERACT_1"/>
    <property type="match status" value="1"/>
</dbReference>
<comment type="caution">
    <text evidence="7">The sequence shown here is derived from an EMBL/GenBank/DDBJ whole genome shotgun (WGS) entry which is preliminary data.</text>
</comment>
<evidence type="ECO:0000256" key="2">
    <source>
        <dbReference type="ARBA" id="ARBA00022490"/>
    </source>
</evidence>
<dbReference type="InterPro" id="IPR025662">
    <property type="entry name" value="Sigma_54_int_dom_ATP-bd_1"/>
</dbReference>
<dbReference type="Gene3D" id="3.40.50.300">
    <property type="entry name" value="P-loop containing nucleotide triphosphate hydrolases"/>
    <property type="match status" value="2"/>
</dbReference>
<comment type="subcellular location">
    <subcellularLocation>
        <location evidence="1">Cytoplasm</location>
    </subcellularLocation>
</comment>
<dbReference type="PANTHER" id="PTHR23077">
    <property type="entry name" value="AAA-FAMILY ATPASE"/>
    <property type="match status" value="1"/>
</dbReference>
<dbReference type="EMBL" id="PJQM01000806">
    <property type="protein sequence ID" value="RCI04047.1"/>
    <property type="molecule type" value="Genomic_DNA"/>
</dbReference>
<dbReference type="OrthoDB" id="10254455at2759"/>
<name>A0A367KPG6_RHIST</name>
<dbReference type="InterPro" id="IPR003960">
    <property type="entry name" value="ATPase_AAA_CS"/>
</dbReference>
<dbReference type="STRING" id="4846.A0A367KPG6"/>
<dbReference type="Pfam" id="PF00004">
    <property type="entry name" value="AAA"/>
    <property type="match status" value="2"/>
</dbReference>
<dbReference type="SMART" id="SM00382">
    <property type="entry name" value="AAA"/>
    <property type="match status" value="2"/>
</dbReference>
<evidence type="ECO:0000313" key="8">
    <source>
        <dbReference type="Proteomes" id="UP000253551"/>
    </source>
</evidence>
<evidence type="ECO:0000259" key="6">
    <source>
        <dbReference type="SMART" id="SM00382"/>
    </source>
</evidence>
<comment type="similarity">
    <text evidence="5">Belongs to the AAA ATPase family.</text>
</comment>
<evidence type="ECO:0000256" key="5">
    <source>
        <dbReference type="RuleBase" id="RU003651"/>
    </source>
</evidence>
<dbReference type="PROSITE" id="PS00674">
    <property type="entry name" value="AAA"/>
    <property type="match status" value="1"/>
</dbReference>
<dbReference type="GO" id="GO:0005524">
    <property type="term" value="F:ATP binding"/>
    <property type="evidence" value="ECO:0007669"/>
    <property type="project" value="UniProtKB-KW"/>
</dbReference>
<keyword evidence="3 5" id="KW-0547">Nucleotide-binding</keyword>
<evidence type="ECO:0000256" key="3">
    <source>
        <dbReference type="ARBA" id="ARBA00022741"/>
    </source>
</evidence>
<dbReference type="AlphaFoldDB" id="A0A367KPG6"/>
<dbReference type="InterPro" id="IPR041569">
    <property type="entry name" value="AAA_lid_3"/>
</dbReference>
<dbReference type="InterPro" id="IPR027417">
    <property type="entry name" value="P-loop_NTPase"/>
</dbReference>
<protein>
    <recommendedName>
        <fullName evidence="6">AAA+ ATPase domain-containing protein</fullName>
    </recommendedName>
</protein>
<dbReference type="GO" id="GO:0016887">
    <property type="term" value="F:ATP hydrolysis activity"/>
    <property type="evidence" value="ECO:0007669"/>
    <property type="project" value="InterPro"/>
</dbReference>
<accession>A0A367KPG6</accession>
<keyword evidence="2" id="KW-0963">Cytoplasm</keyword>
<dbReference type="Pfam" id="PF17862">
    <property type="entry name" value="AAA_lid_3"/>
    <property type="match status" value="2"/>
</dbReference>
<feature type="domain" description="AAA+ ATPase" evidence="6">
    <location>
        <begin position="269"/>
        <end position="405"/>
    </location>
</feature>
<dbReference type="InterPro" id="IPR050168">
    <property type="entry name" value="AAA_ATPase_domain"/>
</dbReference>
<evidence type="ECO:0000313" key="7">
    <source>
        <dbReference type="EMBL" id="RCI04047.1"/>
    </source>
</evidence>
<evidence type="ECO:0000256" key="4">
    <source>
        <dbReference type="ARBA" id="ARBA00022840"/>
    </source>
</evidence>
<keyword evidence="8" id="KW-1185">Reference proteome</keyword>